<reference evidence="10 11" key="1">
    <citation type="journal article" date="2019" name="Nat. Ecol. Evol.">
        <title>Megaphylogeny resolves global patterns of mushroom evolution.</title>
        <authorList>
            <person name="Varga T."/>
            <person name="Krizsan K."/>
            <person name="Foldi C."/>
            <person name="Dima B."/>
            <person name="Sanchez-Garcia M."/>
            <person name="Sanchez-Ramirez S."/>
            <person name="Szollosi G.J."/>
            <person name="Szarkandi J.G."/>
            <person name="Papp V."/>
            <person name="Albert L."/>
            <person name="Andreopoulos W."/>
            <person name="Angelini C."/>
            <person name="Antonin V."/>
            <person name="Barry K.W."/>
            <person name="Bougher N.L."/>
            <person name="Buchanan P."/>
            <person name="Buyck B."/>
            <person name="Bense V."/>
            <person name="Catcheside P."/>
            <person name="Chovatia M."/>
            <person name="Cooper J."/>
            <person name="Damon W."/>
            <person name="Desjardin D."/>
            <person name="Finy P."/>
            <person name="Geml J."/>
            <person name="Haridas S."/>
            <person name="Hughes K."/>
            <person name="Justo A."/>
            <person name="Karasinski D."/>
            <person name="Kautmanova I."/>
            <person name="Kiss B."/>
            <person name="Kocsube S."/>
            <person name="Kotiranta H."/>
            <person name="LaButti K.M."/>
            <person name="Lechner B.E."/>
            <person name="Liimatainen K."/>
            <person name="Lipzen A."/>
            <person name="Lukacs Z."/>
            <person name="Mihaltcheva S."/>
            <person name="Morgado L.N."/>
            <person name="Niskanen T."/>
            <person name="Noordeloos M.E."/>
            <person name="Ohm R.A."/>
            <person name="Ortiz-Santana B."/>
            <person name="Ovrebo C."/>
            <person name="Racz N."/>
            <person name="Riley R."/>
            <person name="Savchenko A."/>
            <person name="Shiryaev A."/>
            <person name="Soop K."/>
            <person name="Spirin V."/>
            <person name="Szebenyi C."/>
            <person name="Tomsovsky M."/>
            <person name="Tulloss R.E."/>
            <person name="Uehling J."/>
            <person name="Grigoriev I.V."/>
            <person name="Vagvolgyi C."/>
            <person name="Papp T."/>
            <person name="Martin F.M."/>
            <person name="Miettinen O."/>
            <person name="Hibbett D.S."/>
            <person name="Nagy L.G."/>
        </authorList>
    </citation>
    <scope>NUCLEOTIDE SEQUENCE [LARGE SCALE GENOMIC DNA]</scope>
    <source>
        <strain evidence="10 11">HHB13444</strain>
    </source>
</reference>
<keyword evidence="3" id="KW-0813">Transport</keyword>
<gene>
    <name evidence="10" type="ORF">K466DRAFT_581604</name>
</gene>
<accession>A0A5C3PT57</accession>
<evidence type="ECO:0000256" key="9">
    <source>
        <dbReference type="SAM" id="Phobius"/>
    </source>
</evidence>
<evidence type="ECO:0000256" key="3">
    <source>
        <dbReference type="ARBA" id="ARBA00022448"/>
    </source>
</evidence>
<dbReference type="Gene3D" id="1.20.58.340">
    <property type="entry name" value="Magnesium transport protein CorA, transmembrane region"/>
    <property type="match status" value="2"/>
</dbReference>
<dbReference type="GO" id="GO:0000287">
    <property type="term" value="F:magnesium ion binding"/>
    <property type="evidence" value="ECO:0007669"/>
    <property type="project" value="TreeGrafter"/>
</dbReference>
<dbReference type="InterPro" id="IPR002523">
    <property type="entry name" value="MgTranspt_CorA/ZnTranspt_ZntB"/>
</dbReference>
<evidence type="ECO:0000256" key="7">
    <source>
        <dbReference type="ARBA" id="ARBA00023136"/>
    </source>
</evidence>
<dbReference type="Proteomes" id="UP000308197">
    <property type="component" value="Unassembled WGS sequence"/>
</dbReference>
<dbReference type="SUPFAM" id="SSF143865">
    <property type="entry name" value="CorA soluble domain-like"/>
    <property type="match status" value="1"/>
</dbReference>
<comment type="subcellular location">
    <subcellularLocation>
        <location evidence="1">Cell membrane</location>
        <topology evidence="1">Multi-pass membrane protein</topology>
    </subcellularLocation>
</comment>
<evidence type="ECO:0000256" key="8">
    <source>
        <dbReference type="SAM" id="MobiDB-lite"/>
    </source>
</evidence>
<dbReference type="AlphaFoldDB" id="A0A5C3PT57"/>
<dbReference type="GO" id="GO:0005886">
    <property type="term" value="C:plasma membrane"/>
    <property type="evidence" value="ECO:0007669"/>
    <property type="project" value="UniProtKB-SubCell"/>
</dbReference>
<feature type="compositionally biased region" description="Acidic residues" evidence="8">
    <location>
        <begin position="266"/>
        <end position="276"/>
    </location>
</feature>
<keyword evidence="11" id="KW-1185">Reference proteome</keyword>
<dbReference type="GO" id="GO:0015095">
    <property type="term" value="F:magnesium ion transmembrane transporter activity"/>
    <property type="evidence" value="ECO:0007669"/>
    <property type="project" value="TreeGrafter"/>
</dbReference>
<evidence type="ECO:0000256" key="2">
    <source>
        <dbReference type="ARBA" id="ARBA00009765"/>
    </source>
</evidence>
<evidence type="ECO:0000256" key="1">
    <source>
        <dbReference type="ARBA" id="ARBA00004651"/>
    </source>
</evidence>
<keyword evidence="7 9" id="KW-0472">Membrane</keyword>
<evidence type="ECO:0008006" key="12">
    <source>
        <dbReference type="Google" id="ProtNLM"/>
    </source>
</evidence>
<protein>
    <recommendedName>
        <fullName evidence="12">Cora-domain-containing protein</fullName>
    </recommendedName>
</protein>
<feature type="transmembrane region" description="Helical" evidence="9">
    <location>
        <begin position="595"/>
        <end position="614"/>
    </location>
</feature>
<dbReference type="EMBL" id="ML210992">
    <property type="protein sequence ID" value="TFK92816.1"/>
    <property type="molecule type" value="Genomic_DNA"/>
</dbReference>
<dbReference type="GO" id="GO:0015087">
    <property type="term" value="F:cobalt ion transmembrane transporter activity"/>
    <property type="evidence" value="ECO:0007669"/>
    <property type="project" value="TreeGrafter"/>
</dbReference>
<evidence type="ECO:0000256" key="5">
    <source>
        <dbReference type="ARBA" id="ARBA00022692"/>
    </source>
</evidence>
<dbReference type="InterPro" id="IPR045863">
    <property type="entry name" value="CorA_TM1_TM2"/>
</dbReference>
<keyword evidence="6 9" id="KW-1133">Transmembrane helix</keyword>
<dbReference type="STRING" id="1314778.A0A5C3PT57"/>
<dbReference type="GO" id="GO:0050897">
    <property type="term" value="F:cobalt ion binding"/>
    <property type="evidence" value="ECO:0007669"/>
    <property type="project" value="TreeGrafter"/>
</dbReference>
<proteinExistence type="inferred from homology"/>
<dbReference type="SUPFAM" id="SSF144083">
    <property type="entry name" value="Magnesium transport protein CorA, transmembrane region"/>
    <property type="match status" value="1"/>
</dbReference>
<comment type="similarity">
    <text evidence="2">Belongs to the CorA metal ion transporter (MIT) (TC 1.A.35) family.</text>
</comment>
<feature type="transmembrane region" description="Helical" evidence="9">
    <location>
        <begin position="562"/>
        <end position="583"/>
    </location>
</feature>
<evidence type="ECO:0000256" key="6">
    <source>
        <dbReference type="ARBA" id="ARBA00022989"/>
    </source>
</evidence>
<sequence>MPRENSFSDEGRSLTPDPEEGFASSPTYDGPTAERLPAPTGRPSIEQTVAEAAPAVDYKPHHFHLKSDPGPSAIAPTSPRSHVPPQSTQRPTFTTPKDRFRATVRKVMALKRTSSFMSRRGIGAEPGVDPRRASAFLNYGHIRQQCLIEVNDYSTMRTSFGRMTNVEFIRLLSDPSASRREPWTKVRWINIGGISWDVISALALKYDLHPLALEDVLHQRGHARSKVDYYPQHLFIRMLVHTLAKDDDASSSISHLPRSESPTNISDDDDDDDDSEFQFGKRPGGFVDGLPLEEDDEKTVYGSTNPSRLSTMKNGASMRRRFGRAERADVETAGPIQKRFAGVEEDDKATNNARNRKLLRELKRGDRVNVKIQPLCLFLFRDGTVISIHKDNTLNFTAPITERLRQRDTGLRTTADPSLLMESLIDLVVDQALEVVEEYQGRILKIEQAVLLKPSMKTVRRLHILQGDLILHKRTLEPIKTVIYGLRRYDLDRVLALRERVDPNEKVEGYMSHKAKIYLADVHDHMEYILTSLDMIAGITENLINYTFNMASYEMNEVMRRLTLATIIFLPLTLLTGYFGMNFTPMWSVQENSDLLFWEIAIPVMLVVIPLFLFNDFKRMGHYIEKRLRGHKINKSFNSKRA</sequence>
<dbReference type="PANTHER" id="PTHR46494:SF1">
    <property type="entry name" value="CORA FAMILY METAL ION TRANSPORTER (EUROFUNG)"/>
    <property type="match status" value="1"/>
</dbReference>
<organism evidence="10 11">
    <name type="scientific">Polyporus arcularius HHB13444</name>
    <dbReference type="NCBI Taxonomy" id="1314778"/>
    <lineage>
        <taxon>Eukaryota</taxon>
        <taxon>Fungi</taxon>
        <taxon>Dikarya</taxon>
        <taxon>Basidiomycota</taxon>
        <taxon>Agaricomycotina</taxon>
        <taxon>Agaricomycetes</taxon>
        <taxon>Polyporales</taxon>
        <taxon>Polyporaceae</taxon>
        <taxon>Polyporus</taxon>
    </lineage>
</organism>
<dbReference type="InParanoid" id="A0A5C3PT57"/>
<evidence type="ECO:0000313" key="11">
    <source>
        <dbReference type="Proteomes" id="UP000308197"/>
    </source>
</evidence>
<evidence type="ECO:0000313" key="10">
    <source>
        <dbReference type="EMBL" id="TFK92816.1"/>
    </source>
</evidence>
<evidence type="ECO:0000256" key="4">
    <source>
        <dbReference type="ARBA" id="ARBA00022475"/>
    </source>
</evidence>
<dbReference type="Gene3D" id="3.30.460.20">
    <property type="entry name" value="CorA soluble domain-like"/>
    <property type="match status" value="1"/>
</dbReference>
<feature type="compositionally biased region" description="Polar residues" evidence="8">
    <location>
        <begin position="78"/>
        <end position="95"/>
    </location>
</feature>
<feature type="region of interest" description="Disordered" evidence="8">
    <location>
        <begin position="250"/>
        <end position="305"/>
    </location>
</feature>
<keyword evidence="4" id="KW-1003">Cell membrane</keyword>
<dbReference type="InterPro" id="IPR045861">
    <property type="entry name" value="CorA_cytoplasmic_dom"/>
</dbReference>
<feature type="compositionally biased region" description="Polar residues" evidence="8">
    <location>
        <begin position="250"/>
        <end position="265"/>
    </location>
</feature>
<dbReference type="Pfam" id="PF01544">
    <property type="entry name" value="CorA"/>
    <property type="match status" value="1"/>
</dbReference>
<name>A0A5C3PT57_9APHY</name>
<feature type="region of interest" description="Disordered" evidence="8">
    <location>
        <begin position="1"/>
        <end position="98"/>
    </location>
</feature>
<keyword evidence="5 9" id="KW-0812">Transmembrane</keyword>
<dbReference type="PANTHER" id="PTHR46494">
    <property type="entry name" value="CORA FAMILY METAL ION TRANSPORTER (EUROFUNG)"/>
    <property type="match status" value="1"/>
</dbReference>